<organism evidence="3 4">
    <name type="scientific">Rhizodiscina lignyota</name>
    <dbReference type="NCBI Taxonomy" id="1504668"/>
    <lineage>
        <taxon>Eukaryota</taxon>
        <taxon>Fungi</taxon>
        <taxon>Dikarya</taxon>
        <taxon>Ascomycota</taxon>
        <taxon>Pezizomycotina</taxon>
        <taxon>Dothideomycetes</taxon>
        <taxon>Pleosporomycetidae</taxon>
        <taxon>Aulographales</taxon>
        <taxon>Rhizodiscinaceae</taxon>
        <taxon>Rhizodiscina</taxon>
    </lineage>
</organism>
<dbReference type="InterPro" id="IPR052900">
    <property type="entry name" value="Phospholipid_Metab_Enz"/>
</dbReference>
<dbReference type="AlphaFoldDB" id="A0A9P4I9Z2"/>
<dbReference type="Pfam" id="PF09423">
    <property type="entry name" value="PhoD"/>
    <property type="match status" value="1"/>
</dbReference>
<dbReference type="PANTHER" id="PTHR43606">
    <property type="entry name" value="PHOSPHATASE, PUTATIVE (AFU_ORTHOLOGUE AFUA_6G08710)-RELATED"/>
    <property type="match status" value="1"/>
</dbReference>
<keyword evidence="1" id="KW-0472">Membrane</keyword>
<dbReference type="InterPro" id="IPR038607">
    <property type="entry name" value="PhoD-like_sf"/>
</dbReference>
<keyword evidence="1" id="KW-0812">Transmembrane</keyword>
<protein>
    <submittedName>
        <fullName evidence="3">Metallo-dependent phosphatase</fullName>
    </submittedName>
</protein>
<feature type="domain" description="PhoD-like phosphatase metallophosphatase" evidence="2">
    <location>
        <begin position="282"/>
        <end position="531"/>
    </location>
</feature>
<evidence type="ECO:0000313" key="4">
    <source>
        <dbReference type="Proteomes" id="UP000799772"/>
    </source>
</evidence>
<reference evidence="3" key="1">
    <citation type="journal article" date="2020" name="Stud. Mycol.">
        <title>101 Dothideomycetes genomes: a test case for predicting lifestyles and emergence of pathogens.</title>
        <authorList>
            <person name="Haridas S."/>
            <person name="Albert R."/>
            <person name="Binder M."/>
            <person name="Bloem J."/>
            <person name="Labutti K."/>
            <person name="Salamov A."/>
            <person name="Andreopoulos B."/>
            <person name="Baker S."/>
            <person name="Barry K."/>
            <person name="Bills G."/>
            <person name="Bluhm B."/>
            <person name="Cannon C."/>
            <person name="Castanera R."/>
            <person name="Culley D."/>
            <person name="Daum C."/>
            <person name="Ezra D."/>
            <person name="Gonzalez J."/>
            <person name="Henrissat B."/>
            <person name="Kuo A."/>
            <person name="Liang C."/>
            <person name="Lipzen A."/>
            <person name="Lutzoni F."/>
            <person name="Magnuson J."/>
            <person name="Mondo S."/>
            <person name="Nolan M."/>
            <person name="Ohm R."/>
            <person name="Pangilinan J."/>
            <person name="Park H.-J."/>
            <person name="Ramirez L."/>
            <person name="Alfaro M."/>
            <person name="Sun H."/>
            <person name="Tritt A."/>
            <person name="Yoshinaga Y."/>
            <person name="Zwiers L.-H."/>
            <person name="Turgeon B."/>
            <person name="Goodwin S."/>
            <person name="Spatafora J."/>
            <person name="Crous P."/>
            <person name="Grigoriev I."/>
        </authorList>
    </citation>
    <scope>NUCLEOTIDE SEQUENCE</scope>
    <source>
        <strain evidence="3">CBS 133067</strain>
    </source>
</reference>
<proteinExistence type="predicted"/>
<dbReference type="CDD" id="cd07389">
    <property type="entry name" value="MPP_PhoD"/>
    <property type="match status" value="1"/>
</dbReference>
<comment type="caution">
    <text evidence="3">The sequence shown here is derived from an EMBL/GenBank/DDBJ whole genome shotgun (WGS) entry which is preliminary data.</text>
</comment>
<evidence type="ECO:0000259" key="2">
    <source>
        <dbReference type="Pfam" id="PF09423"/>
    </source>
</evidence>
<accession>A0A9P4I9Z2</accession>
<keyword evidence="1" id="KW-1133">Transmembrane helix</keyword>
<keyword evidence="4" id="KW-1185">Reference proteome</keyword>
<evidence type="ECO:0000313" key="3">
    <source>
        <dbReference type="EMBL" id="KAF2096183.1"/>
    </source>
</evidence>
<evidence type="ECO:0000256" key="1">
    <source>
        <dbReference type="SAM" id="Phobius"/>
    </source>
</evidence>
<feature type="transmembrane region" description="Helical" evidence="1">
    <location>
        <begin position="115"/>
        <end position="136"/>
    </location>
</feature>
<sequence length="595" mass="67351">MVTPADVITALSSTALRLSAYHAPPVAYTGFAIWLVSFLQIFLRSTPYDVLSDEVDIIVKEPEETETNGNVDLIEGAEDGVLEELDVEETIVVEKKDPQILQTLLFGLPSPSSTLWTFLTAAINIMLILMVTDYIFTPQWFYQVDDLSFARVGYVSSSTASLLVREPQSNELPIRLSYREAEQASDDTSGEIDSTWKHAGTISALSNDTDYTYHITLTGLQADVRYQYAFTNNQTGFFRTAPPVGKLPKRDGGKFTFLHSSCMKVRVPYVPWSHPLSMFGLRDLARQIPHLKASFMVFLGDFIYIDVPHRFGSDIDTYRREYRRQYSSPDWPAAAKELPWIHVYDDHEIANDWDNGTSGVYPAASDAFQLYHASVNPPTHRQDQTYFSFIQGPASFFMLDARKYRSHNNDPAHGKTMLGAAQLADFLTWLRAPTPRGVRWKFVISSVPFTKNWHYSGNDTWGAFLEERQIVLEAMWDATTRGTGVIVLSGDRHEFAATRFPPPEGEEKGRKEVVEFSASPLNMFYLPIRTYQQTDGEDITIKYLPDGNSKFGAIEITSPRASDQSMLHYRLFIDGEEAWSYTMSSPLSGHWSLWG</sequence>
<dbReference type="SUPFAM" id="SSF56300">
    <property type="entry name" value="Metallo-dependent phosphatases"/>
    <property type="match status" value="1"/>
</dbReference>
<dbReference type="OrthoDB" id="2100241at2759"/>
<dbReference type="Gene3D" id="3.60.21.70">
    <property type="entry name" value="PhoD-like phosphatase"/>
    <property type="match status" value="1"/>
</dbReference>
<dbReference type="InterPro" id="IPR029052">
    <property type="entry name" value="Metallo-depent_PP-like"/>
</dbReference>
<feature type="transmembrane region" description="Helical" evidence="1">
    <location>
        <begin position="26"/>
        <end position="43"/>
    </location>
</feature>
<dbReference type="Gene3D" id="2.60.40.380">
    <property type="entry name" value="Purple acid phosphatase-like, N-terminal"/>
    <property type="match status" value="1"/>
</dbReference>
<gene>
    <name evidence="3" type="ORF">NA57DRAFT_78954</name>
</gene>
<dbReference type="Proteomes" id="UP000799772">
    <property type="component" value="Unassembled WGS sequence"/>
</dbReference>
<dbReference type="InterPro" id="IPR018946">
    <property type="entry name" value="PhoD-like_MPP"/>
</dbReference>
<dbReference type="PANTHER" id="PTHR43606:SF2">
    <property type="entry name" value="ALKALINE PHOSPHATASE FAMILY PROTEIN (AFU_ORTHOLOGUE AFUA_5G03860)"/>
    <property type="match status" value="1"/>
</dbReference>
<dbReference type="EMBL" id="ML978130">
    <property type="protein sequence ID" value="KAF2096183.1"/>
    <property type="molecule type" value="Genomic_DNA"/>
</dbReference>
<name>A0A9P4I9Z2_9PEZI</name>